<feature type="transmembrane region" description="Helical" evidence="7">
    <location>
        <begin position="12"/>
        <end position="31"/>
    </location>
</feature>
<keyword evidence="6 7" id="KW-0472">Membrane</keyword>
<organism evidence="8 9">
    <name type="scientific">Leptomonas seymouri</name>
    <dbReference type="NCBI Taxonomy" id="5684"/>
    <lineage>
        <taxon>Eukaryota</taxon>
        <taxon>Discoba</taxon>
        <taxon>Euglenozoa</taxon>
        <taxon>Kinetoplastea</taxon>
        <taxon>Metakinetoplastina</taxon>
        <taxon>Trypanosomatida</taxon>
        <taxon>Trypanosomatidae</taxon>
        <taxon>Leishmaniinae</taxon>
        <taxon>Leptomonas</taxon>
    </lineage>
</organism>
<dbReference type="Pfam" id="PF12036">
    <property type="entry name" value="DUF3522"/>
    <property type="match status" value="1"/>
</dbReference>
<keyword evidence="4 7" id="KW-0812">Transmembrane</keyword>
<dbReference type="PANTHER" id="PTHR36561">
    <property type="entry name" value="HAEMOLYSIN-III RELATED-RELATED"/>
    <property type="match status" value="1"/>
</dbReference>
<protein>
    <recommendedName>
        <fullName evidence="10">Transmembrane protein</fullName>
    </recommendedName>
</protein>
<reference evidence="8 9" key="1">
    <citation type="journal article" date="2015" name="PLoS Pathog.">
        <title>Leptomonas seymouri: Adaptations to the Dixenous Life Cycle Analyzed by Genome Sequencing, Transcriptome Profiling and Co-infection with Leishmania donovani.</title>
        <authorList>
            <person name="Kraeva N."/>
            <person name="Butenko A."/>
            <person name="Hlavacova J."/>
            <person name="Kostygov A."/>
            <person name="Myskova J."/>
            <person name="Grybchuk D."/>
            <person name="Lestinova T."/>
            <person name="Votypka J."/>
            <person name="Volf P."/>
            <person name="Opperdoes F."/>
            <person name="Flegontov P."/>
            <person name="Lukes J."/>
            <person name="Yurchenko V."/>
        </authorList>
    </citation>
    <scope>NUCLEOTIDE SEQUENCE [LARGE SCALE GENOMIC DNA]</scope>
    <source>
        <strain evidence="8 9">ATCC 30220</strain>
    </source>
</reference>
<keyword evidence="3" id="KW-1003">Cell membrane</keyword>
<evidence type="ECO:0000256" key="4">
    <source>
        <dbReference type="ARBA" id="ARBA00022692"/>
    </source>
</evidence>
<gene>
    <name evidence="8" type="ORF">ABL78_7682</name>
</gene>
<dbReference type="PANTHER" id="PTHR36561:SF2">
    <property type="entry name" value="HAEMOLYSIN-III RELATED"/>
    <property type="match status" value="1"/>
</dbReference>
<dbReference type="InterPro" id="IPR021910">
    <property type="entry name" value="NGX6/PGAP6/MYMK"/>
</dbReference>
<comment type="subcellular location">
    <subcellularLocation>
        <location evidence="1">Cell membrane</location>
        <topology evidence="1">Multi-pass membrane protein</topology>
    </subcellularLocation>
</comment>
<dbReference type="OrthoDB" id="10266771at2759"/>
<dbReference type="EMBL" id="LJSK01000402">
    <property type="protein sequence ID" value="KPI83285.1"/>
    <property type="molecule type" value="Genomic_DNA"/>
</dbReference>
<feature type="transmembrane region" description="Helical" evidence="7">
    <location>
        <begin position="43"/>
        <end position="64"/>
    </location>
</feature>
<evidence type="ECO:0000256" key="2">
    <source>
        <dbReference type="ARBA" id="ARBA00005542"/>
    </source>
</evidence>
<dbReference type="OMA" id="VTSFMYH"/>
<dbReference type="GO" id="GO:0005886">
    <property type="term" value="C:plasma membrane"/>
    <property type="evidence" value="ECO:0007669"/>
    <property type="project" value="UniProtKB-SubCell"/>
</dbReference>
<accession>A0A0N1I1L8</accession>
<evidence type="ECO:0000256" key="1">
    <source>
        <dbReference type="ARBA" id="ARBA00004651"/>
    </source>
</evidence>
<comment type="similarity">
    <text evidence="2">Belongs to the TMEM8 family.</text>
</comment>
<dbReference type="Proteomes" id="UP000038009">
    <property type="component" value="Unassembled WGS sequence"/>
</dbReference>
<dbReference type="AlphaFoldDB" id="A0A0N1I1L8"/>
<proteinExistence type="inferred from homology"/>
<comment type="caution">
    <text evidence="8">The sequence shown here is derived from an EMBL/GenBank/DDBJ whole genome shotgun (WGS) entry which is preliminary data.</text>
</comment>
<evidence type="ECO:0000256" key="7">
    <source>
        <dbReference type="SAM" id="Phobius"/>
    </source>
</evidence>
<feature type="transmembrane region" description="Helical" evidence="7">
    <location>
        <begin position="119"/>
        <end position="140"/>
    </location>
</feature>
<sequence length="225" mass="25708">MPGRPEDPRWAVFITCVVSHLPMLFTVALLMRRQMRQECVMGLFAVVVSFMYHTCECFNSVLFLSEMHWHRLDNIGAITSVGCSCLHLACVESRAVLEYTQSAVLFMVIILQEAAPWDIGYTLAPVSVCVFVPIVSHLWNPRRRQGIFPRRLIIGLAACVIGAMFFAFGLDDQNDPFRVFHGLFHVFIGIGVFFFFYSIRRPVERKRSPTQSPRYDDPIAVIVNM</sequence>
<dbReference type="VEuPathDB" id="TriTrypDB:Lsey_0402_0040"/>
<evidence type="ECO:0008006" key="10">
    <source>
        <dbReference type="Google" id="ProtNLM"/>
    </source>
</evidence>
<evidence type="ECO:0000313" key="8">
    <source>
        <dbReference type="EMBL" id="KPI83285.1"/>
    </source>
</evidence>
<evidence type="ECO:0000256" key="6">
    <source>
        <dbReference type="ARBA" id="ARBA00023136"/>
    </source>
</evidence>
<keyword evidence="9" id="KW-1185">Reference proteome</keyword>
<evidence type="ECO:0000256" key="5">
    <source>
        <dbReference type="ARBA" id="ARBA00022989"/>
    </source>
</evidence>
<evidence type="ECO:0000313" key="9">
    <source>
        <dbReference type="Proteomes" id="UP000038009"/>
    </source>
</evidence>
<evidence type="ECO:0000256" key="3">
    <source>
        <dbReference type="ARBA" id="ARBA00022475"/>
    </source>
</evidence>
<name>A0A0N1I1L8_LEPSE</name>
<keyword evidence="5 7" id="KW-1133">Transmembrane helix</keyword>
<feature type="transmembrane region" description="Helical" evidence="7">
    <location>
        <begin position="152"/>
        <end position="170"/>
    </location>
</feature>
<feature type="transmembrane region" description="Helical" evidence="7">
    <location>
        <begin position="182"/>
        <end position="199"/>
    </location>
</feature>